<keyword evidence="1" id="KW-0813">Transport</keyword>
<dbReference type="Gene3D" id="3.40.50.300">
    <property type="entry name" value="P-loop containing nucleotide triphosphate hydrolases"/>
    <property type="match status" value="1"/>
</dbReference>
<feature type="domain" description="ABC transporter" evidence="4">
    <location>
        <begin position="11"/>
        <end position="226"/>
    </location>
</feature>
<dbReference type="SMART" id="SM00382">
    <property type="entry name" value="AAA"/>
    <property type="match status" value="1"/>
</dbReference>
<reference evidence="5" key="1">
    <citation type="submission" date="2022-08" db="EMBL/GenBank/DDBJ databases">
        <authorList>
            <person name="Dzunkova M."/>
            <person name="La Clair J."/>
            <person name="Tyml T."/>
            <person name="Doud D."/>
            <person name="Schulz F."/>
            <person name="Piquer S."/>
            <person name="Porcel Sanchis D."/>
            <person name="Osborn A."/>
            <person name="Robinson D."/>
            <person name="Louie K.B."/>
            <person name="Bowen B.P."/>
            <person name="Bowers R."/>
            <person name="Lee J."/>
            <person name="Arnau Llombart V."/>
            <person name="Diaz Villanueva W."/>
            <person name="Gosliner T."/>
            <person name="Northen T."/>
            <person name="Cheng J.-F."/>
            <person name="Burkart M.D."/>
            <person name="Woyke T."/>
        </authorList>
    </citation>
    <scope>NUCLEOTIDE SEQUENCE</scope>
    <source>
        <strain evidence="5">Df01</strain>
    </source>
</reference>
<dbReference type="EMBL" id="JANQAO010000003">
    <property type="protein sequence ID" value="MDM5147794.1"/>
    <property type="molecule type" value="Genomic_DNA"/>
</dbReference>
<comment type="caution">
    <text evidence="5">The sequence shown here is derived from an EMBL/GenBank/DDBJ whole genome shotgun (WGS) entry which is preliminary data.</text>
</comment>
<dbReference type="PROSITE" id="PS00211">
    <property type="entry name" value="ABC_TRANSPORTER_1"/>
    <property type="match status" value="1"/>
</dbReference>
<evidence type="ECO:0000313" key="6">
    <source>
        <dbReference type="Proteomes" id="UP001168167"/>
    </source>
</evidence>
<dbReference type="CDD" id="cd03255">
    <property type="entry name" value="ABC_MJ0796_LolCDE_FtsE"/>
    <property type="match status" value="1"/>
</dbReference>
<organism evidence="5 6">
    <name type="scientific">Candidatus Doriopsillibacter californiensis</name>
    <dbReference type="NCBI Taxonomy" id="2970740"/>
    <lineage>
        <taxon>Bacteria</taxon>
        <taxon>Pseudomonadati</taxon>
        <taxon>Pseudomonadota</taxon>
        <taxon>Gammaproteobacteria</taxon>
        <taxon>Candidatus Tethybacterales</taxon>
        <taxon>Candidatus Persebacteraceae</taxon>
        <taxon>Candidatus Doriopsillibacter</taxon>
    </lineage>
</organism>
<reference evidence="5" key="2">
    <citation type="journal article" date="2023" name="Microbiome">
        <title>Synthase-selected sorting approach identifies a beta-lactone synthase in a nudibranch symbiotic bacterium.</title>
        <authorList>
            <person name="Dzunkova M."/>
            <person name="La Clair J.J."/>
            <person name="Tyml T."/>
            <person name="Doud D."/>
            <person name="Schulz F."/>
            <person name="Piquer-Esteban S."/>
            <person name="Porcel Sanchis D."/>
            <person name="Osborn A."/>
            <person name="Robinson D."/>
            <person name="Louie K.B."/>
            <person name="Bowen B.P."/>
            <person name="Bowers R.M."/>
            <person name="Lee J."/>
            <person name="Arnau V."/>
            <person name="Diaz-Villanueva W."/>
            <person name="Stepanauskas R."/>
            <person name="Gosliner T."/>
            <person name="Date S.V."/>
            <person name="Northen T.R."/>
            <person name="Cheng J.F."/>
            <person name="Burkart M.D."/>
            <person name="Woyke T."/>
        </authorList>
    </citation>
    <scope>NUCLEOTIDE SEQUENCE</scope>
    <source>
        <strain evidence="5">Df01</strain>
    </source>
</reference>
<dbReference type="PANTHER" id="PTHR24220">
    <property type="entry name" value="IMPORT ATP-BINDING PROTEIN"/>
    <property type="match status" value="1"/>
</dbReference>
<dbReference type="InterPro" id="IPR027417">
    <property type="entry name" value="P-loop_NTPase"/>
</dbReference>
<gene>
    <name evidence="5" type="ORF">NQX30_05360</name>
</gene>
<accession>A0ABT7QM76</accession>
<dbReference type="PANTHER" id="PTHR24220:SF659">
    <property type="entry name" value="TRANSPORTER, PUTATIVE-RELATED"/>
    <property type="match status" value="1"/>
</dbReference>
<keyword evidence="6" id="KW-1185">Reference proteome</keyword>
<name>A0ABT7QM76_9GAMM</name>
<dbReference type="PROSITE" id="PS50893">
    <property type="entry name" value="ABC_TRANSPORTER_2"/>
    <property type="match status" value="1"/>
</dbReference>
<dbReference type="InterPro" id="IPR017911">
    <property type="entry name" value="MacB-like_ATP-bd"/>
</dbReference>
<dbReference type="Proteomes" id="UP001168167">
    <property type="component" value="Unassembled WGS sequence"/>
</dbReference>
<dbReference type="InterPro" id="IPR003593">
    <property type="entry name" value="AAA+_ATPase"/>
</dbReference>
<evidence type="ECO:0000256" key="1">
    <source>
        <dbReference type="ARBA" id="ARBA00022448"/>
    </source>
</evidence>
<proteinExistence type="predicted"/>
<evidence type="ECO:0000259" key="4">
    <source>
        <dbReference type="PROSITE" id="PS50893"/>
    </source>
</evidence>
<protein>
    <submittedName>
        <fullName evidence="5">ABC transporter ATP-binding protein</fullName>
    </submittedName>
</protein>
<dbReference type="GO" id="GO:0005524">
    <property type="term" value="F:ATP binding"/>
    <property type="evidence" value="ECO:0007669"/>
    <property type="project" value="UniProtKB-KW"/>
</dbReference>
<evidence type="ECO:0000256" key="2">
    <source>
        <dbReference type="ARBA" id="ARBA00022741"/>
    </source>
</evidence>
<evidence type="ECO:0000313" key="5">
    <source>
        <dbReference type="EMBL" id="MDM5147794.1"/>
    </source>
</evidence>
<dbReference type="InterPro" id="IPR015854">
    <property type="entry name" value="ABC_transpr_LolD-like"/>
</dbReference>
<dbReference type="SUPFAM" id="SSF52540">
    <property type="entry name" value="P-loop containing nucleoside triphosphate hydrolases"/>
    <property type="match status" value="1"/>
</dbReference>
<sequence>MSNDSIPSNAVCLSDVALSFSNGTVPVLKNLNLTVANGETVAMTGPSGAGKTSLLAIIAGLLRPTQGKANTLGRDVSTLDENTLADLRRTQIGIVFQHFHLLETMTALENVILPLELAGITKPAARAKESLAAVGLSPRLTHFPSQLSGGERQRVAIARAFALHPPLLLADEPTGNLDYDTGKFVLDTLLGLVREYSTTLVFVTHNNEILKQFDTIHTLKNGNLNVS</sequence>
<evidence type="ECO:0000256" key="3">
    <source>
        <dbReference type="ARBA" id="ARBA00022840"/>
    </source>
</evidence>
<keyword evidence="3 5" id="KW-0067">ATP-binding</keyword>
<dbReference type="InterPro" id="IPR017871">
    <property type="entry name" value="ABC_transporter-like_CS"/>
</dbReference>
<dbReference type="Pfam" id="PF00005">
    <property type="entry name" value="ABC_tran"/>
    <property type="match status" value="1"/>
</dbReference>
<keyword evidence="2" id="KW-0547">Nucleotide-binding</keyword>
<dbReference type="InterPro" id="IPR003439">
    <property type="entry name" value="ABC_transporter-like_ATP-bd"/>
</dbReference>